<evidence type="ECO:0000256" key="6">
    <source>
        <dbReference type="ARBA" id="ARBA00022556"/>
    </source>
</evidence>
<organism evidence="12">
    <name type="scientific">Bosea sp. NBC_00436</name>
    <dbReference type="NCBI Taxonomy" id="2969620"/>
    <lineage>
        <taxon>Bacteria</taxon>
        <taxon>Pseudomonadati</taxon>
        <taxon>Pseudomonadota</taxon>
        <taxon>Alphaproteobacteria</taxon>
        <taxon>Hyphomicrobiales</taxon>
        <taxon>Boseaceae</taxon>
        <taxon>Bosea</taxon>
    </lineage>
</organism>
<comment type="catalytic activity">
    <reaction evidence="10 11">
        <text>a lipid X + a UDP-2-N,3-O-bis[(3R)-3-hydroxyacyl]-alpha-D-glucosamine = a lipid A disaccharide + UDP + H(+)</text>
        <dbReference type="Rhea" id="RHEA:67828"/>
        <dbReference type="ChEBI" id="CHEBI:15378"/>
        <dbReference type="ChEBI" id="CHEBI:58223"/>
        <dbReference type="ChEBI" id="CHEBI:137748"/>
        <dbReference type="ChEBI" id="CHEBI:176338"/>
        <dbReference type="ChEBI" id="CHEBI:176343"/>
        <dbReference type="EC" id="2.4.1.182"/>
    </reaction>
</comment>
<dbReference type="GO" id="GO:0005543">
    <property type="term" value="F:phospholipid binding"/>
    <property type="evidence" value="ECO:0007669"/>
    <property type="project" value="TreeGrafter"/>
</dbReference>
<evidence type="ECO:0000256" key="11">
    <source>
        <dbReference type="HAMAP-Rule" id="MF_00392"/>
    </source>
</evidence>
<dbReference type="EMBL" id="CP102774">
    <property type="protein sequence ID" value="UZF88610.1"/>
    <property type="molecule type" value="Genomic_DNA"/>
</dbReference>
<evidence type="ECO:0000256" key="3">
    <source>
        <dbReference type="ARBA" id="ARBA00012687"/>
    </source>
</evidence>
<dbReference type="EC" id="2.4.1.182" evidence="3 11"/>
<keyword evidence="6 11" id="KW-0441">Lipid A biosynthesis</keyword>
<accession>A0A9E8A6U4</accession>
<evidence type="ECO:0000313" key="12">
    <source>
        <dbReference type="EMBL" id="UZF88610.1"/>
    </source>
</evidence>
<reference evidence="12" key="1">
    <citation type="submission" date="2022-08" db="EMBL/GenBank/DDBJ databases">
        <title>Complete Genome Sequences of 2 Bosea sp. soil isolates.</title>
        <authorList>
            <person name="Alvarez Arevalo M."/>
            <person name="Sterndorff E.B."/>
            <person name="Faurdal D."/>
            <person name="Joergensen T.S."/>
            <person name="Weber T."/>
        </authorList>
    </citation>
    <scope>NUCLEOTIDE SEQUENCE</scope>
    <source>
        <strain evidence="12">NBC_00436</strain>
    </source>
</reference>
<comment type="pathway">
    <text evidence="11">Bacterial outer membrane biogenesis; LPS lipid A biosynthesis.</text>
</comment>
<dbReference type="AlphaFoldDB" id="A0A9E8A6U4"/>
<dbReference type="GO" id="GO:0009245">
    <property type="term" value="P:lipid A biosynthetic process"/>
    <property type="evidence" value="ECO:0007669"/>
    <property type="project" value="UniProtKB-UniRule"/>
</dbReference>
<protein>
    <recommendedName>
        <fullName evidence="4 11">Lipid-A-disaccharide synthase</fullName>
        <ecNumber evidence="3 11">2.4.1.182</ecNumber>
    </recommendedName>
</protein>
<comment type="function">
    <text evidence="1 11">Condensation of UDP-2,3-diacylglucosamine and 2,3-diacylglucosamine-1-phosphate to form lipid A disaccharide, a precursor of lipid A, a phosphorylated glycolipid that anchors the lipopolysaccharide to the outer membrane of the cell.</text>
</comment>
<evidence type="ECO:0000256" key="7">
    <source>
        <dbReference type="ARBA" id="ARBA00022676"/>
    </source>
</evidence>
<keyword evidence="7 11" id="KW-0328">Glycosyltransferase</keyword>
<evidence type="ECO:0000256" key="5">
    <source>
        <dbReference type="ARBA" id="ARBA00022516"/>
    </source>
</evidence>
<dbReference type="PANTHER" id="PTHR30372">
    <property type="entry name" value="LIPID-A-DISACCHARIDE SYNTHASE"/>
    <property type="match status" value="1"/>
</dbReference>
<name>A0A9E8A6U4_9HYPH</name>
<dbReference type="InterPro" id="IPR003835">
    <property type="entry name" value="Glyco_trans_19"/>
</dbReference>
<evidence type="ECO:0000256" key="8">
    <source>
        <dbReference type="ARBA" id="ARBA00022679"/>
    </source>
</evidence>
<dbReference type="NCBIfam" id="TIGR00215">
    <property type="entry name" value="lpxB"/>
    <property type="match status" value="1"/>
</dbReference>
<proteinExistence type="inferred from homology"/>
<dbReference type="PANTHER" id="PTHR30372:SF4">
    <property type="entry name" value="LIPID-A-DISACCHARIDE SYNTHASE, MITOCHONDRIAL-RELATED"/>
    <property type="match status" value="1"/>
</dbReference>
<keyword evidence="9 11" id="KW-0443">Lipid metabolism</keyword>
<keyword evidence="8 11" id="KW-0808">Transferase</keyword>
<sequence length="395" mass="42732">MRPFRLAIIAGEASGDALALRFLSALRERLGYRPIELCGVGDHGLPEAGLKSLFPQADIAVMGFGPVIARLPLLLRRMEDAARGIAAFQPDLLLTIDSPDFCLRVAKKVRARAPSIPIVHWVCPSVWAWRSGRARRMAPHVDRILALLPFEPAALARLHGPETIYVGHPLMERLAEMRPDAEEQRRRDDAERPLVLVLPGSRRSEIHHLMPVFGEAVAKVAAAVPGARFVLPAVQRLQPTIAEAAAHWRVVPEIVTGDAEKLAAFRGARAALAASGTVTLELALSQIPTVAAYRGANWEAFLARRLVKLPSVILPNLILGRSIVPEFIQEEATAEVLSNRLLAALAEGGKRQEQLDGFAEVETIMRSAGPSPAANAVAAALELVASRKGREALEA</sequence>
<dbReference type="Pfam" id="PF02684">
    <property type="entry name" value="LpxB"/>
    <property type="match status" value="1"/>
</dbReference>
<evidence type="ECO:0000256" key="9">
    <source>
        <dbReference type="ARBA" id="ARBA00023098"/>
    </source>
</evidence>
<evidence type="ECO:0000256" key="2">
    <source>
        <dbReference type="ARBA" id="ARBA00007868"/>
    </source>
</evidence>
<keyword evidence="5 11" id="KW-0444">Lipid biosynthesis</keyword>
<dbReference type="SUPFAM" id="SSF53756">
    <property type="entry name" value="UDP-Glycosyltransferase/glycogen phosphorylase"/>
    <property type="match status" value="1"/>
</dbReference>
<dbReference type="HAMAP" id="MF_00392">
    <property type="entry name" value="LpxB"/>
    <property type="match status" value="1"/>
</dbReference>
<comment type="similarity">
    <text evidence="2 11">Belongs to the LpxB family.</text>
</comment>
<evidence type="ECO:0000256" key="4">
    <source>
        <dbReference type="ARBA" id="ARBA00020902"/>
    </source>
</evidence>
<dbReference type="GO" id="GO:0008915">
    <property type="term" value="F:lipid-A-disaccharide synthase activity"/>
    <property type="evidence" value="ECO:0007669"/>
    <property type="project" value="UniProtKB-UniRule"/>
</dbReference>
<gene>
    <name evidence="11 12" type="primary">lpxB</name>
    <name evidence="12" type="ORF">NWE54_07415</name>
</gene>
<evidence type="ECO:0000256" key="1">
    <source>
        <dbReference type="ARBA" id="ARBA00002056"/>
    </source>
</evidence>
<dbReference type="GO" id="GO:0016020">
    <property type="term" value="C:membrane"/>
    <property type="evidence" value="ECO:0007669"/>
    <property type="project" value="GOC"/>
</dbReference>
<evidence type="ECO:0000256" key="10">
    <source>
        <dbReference type="ARBA" id="ARBA00048975"/>
    </source>
</evidence>